<dbReference type="CDD" id="cd06466">
    <property type="entry name" value="p23_CS_SGT1_like"/>
    <property type="match status" value="1"/>
</dbReference>
<feature type="repeat" description="TPR" evidence="2">
    <location>
        <begin position="4"/>
        <end position="37"/>
    </location>
</feature>
<dbReference type="InterPro" id="IPR007699">
    <property type="entry name" value="SGS_dom"/>
</dbReference>
<dbReference type="SMART" id="SM00028">
    <property type="entry name" value="TPR"/>
    <property type="match status" value="2"/>
</dbReference>
<feature type="domain" description="SGS" evidence="3">
    <location>
        <begin position="278"/>
        <end position="337"/>
    </location>
</feature>
<dbReference type="Pfam" id="PF04969">
    <property type="entry name" value="CS"/>
    <property type="match status" value="1"/>
</dbReference>
<organism evidence="5 6">
    <name type="scientific">Rhizoclosmatium globosum</name>
    <dbReference type="NCBI Taxonomy" id="329046"/>
    <lineage>
        <taxon>Eukaryota</taxon>
        <taxon>Fungi</taxon>
        <taxon>Fungi incertae sedis</taxon>
        <taxon>Chytridiomycota</taxon>
        <taxon>Chytridiomycota incertae sedis</taxon>
        <taxon>Chytridiomycetes</taxon>
        <taxon>Chytridiales</taxon>
        <taxon>Chytriomycetaceae</taxon>
        <taxon>Rhizoclosmatium</taxon>
    </lineage>
</organism>
<evidence type="ECO:0000259" key="4">
    <source>
        <dbReference type="PROSITE" id="PS51203"/>
    </source>
</evidence>
<dbReference type="InterPro" id="IPR019734">
    <property type="entry name" value="TPR_rpt"/>
</dbReference>
<keyword evidence="2" id="KW-0802">TPR repeat</keyword>
<dbReference type="Gene3D" id="1.25.40.10">
    <property type="entry name" value="Tetratricopeptide repeat domain"/>
    <property type="match status" value="1"/>
</dbReference>
<sequence length="337" mass="36375">MNDGSTAFSLGNTYFDSGDFSGALPHFTSAIEAAPTATHFLRRALCFVKLGRAREALADANSAKIAAEKSGDKALLGRAHARKAMALRDLGNLDAAKNNLAEARRLGCRDEVSGIEEPSVIAPAAQPSEAPVAASVPAPQKQQETIQGTSAAAAITPAAAFLPPSKIRHEWFQNENFVTVSIFVKGLPRNDPNVVDIVYTETALSVTIKLPSGSDYMLELDPLCESIIPADCKHSVMSTKVEIKLKKQMMGIKWADLEKPAVASVQQTVSTVASGAPAYPTSSKKKHDWDSIVKNHEDDKPEGEAALHALFKNIYKDASDETRRLWSRVIKKVEARL</sequence>
<gene>
    <name evidence="5" type="ORF">BCR33DRAFT_767544</name>
</gene>
<feature type="domain" description="CS" evidence="4">
    <location>
        <begin position="164"/>
        <end position="258"/>
    </location>
</feature>
<dbReference type="InterPro" id="IPR008978">
    <property type="entry name" value="HSP20-like_chaperone"/>
</dbReference>
<comment type="similarity">
    <text evidence="1">Belongs to the SGT1 family.</text>
</comment>
<proteinExistence type="inferred from homology"/>
<name>A0A1Y2C2L2_9FUNG</name>
<evidence type="ECO:0000259" key="3">
    <source>
        <dbReference type="PROSITE" id="PS51048"/>
    </source>
</evidence>
<evidence type="ECO:0000313" key="6">
    <source>
        <dbReference type="Proteomes" id="UP000193642"/>
    </source>
</evidence>
<comment type="caution">
    <text evidence="5">The sequence shown here is derived from an EMBL/GenBank/DDBJ whole genome shotgun (WGS) entry which is preliminary data.</text>
</comment>
<evidence type="ECO:0000256" key="2">
    <source>
        <dbReference type="PROSITE-ProRule" id="PRU00339"/>
    </source>
</evidence>
<evidence type="ECO:0000256" key="1">
    <source>
        <dbReference type="ARBA" id="ARBA00008509"/>
    </source>
</evidence>
<protein>
    <submittedName>
        <fullName evidence="5">CS-domain-containing protein</fullName>
    </submittedName>
</protein>
<reference evidence="5 6" key="1">
    <citation type="submission" date="2016-07" db="EMBL/GenBank/DDBJ databases">
        <title>Pervasive Adenine N6-methylation of Active Genes in Fungi.</title>
        <authorList>
            <consortium name="DOE Joint Genome Institute"/>
            <person name="Mondo S.J."/>
            <person name="Dannebaum R.O."/>
            <person name="Kuo R.C."/>
            <person name="Labutti K."/>
            <person name="Haridas S."/>
            <person name="Kuo A."/>
            <person name="Salamov A."/>
            <person name="Ahrendt S.R."/>
            <person name="Lipzen A."/>
            <person name="Sullivan W."/>
            <person name="Andreopoulos W.B."/>
            <person name="Clum A."/>
            <person name="Lindquist E."/>
            <person name="Daum C."/>
            <person name="Ramamoorthy G.K."/>
            <person name="Gryganskyi A."/>
            <person name="Culley D."/>
            <person name="Magnuson J.K."/>
            <person name="James T.Y."/>
            <person name="O'Malley M.A."/>
            <person name="Stajich J.E."/>
            <person name="Spatafora J.W."/>
            <person name="Visel A."/>
            <person name="Grigoriev I.V."/>
        </authorList>
    </citation>
    <scope>NUCLEOTIDE SEQUENCE [LARGE SCALE GENOMIC DNA]</scope>
    <source>
        <strain evidence="5 6">JEL800</strain>
    </source>
</reference>
<dbReference type="SUPFAM" id="SSF48452">
    <property type="entry name" value="TPR-like"/>
    <property type="match status" value="1"/>
</dbReference>
<keyword evidence="6" id="KW-1185">Reference proteome</keyword>
<accession>A0A1Y2C2L2</accession>
<dbReference type="AlphaFoldDB" id="A0A1Y2C2L2"/>
<dbReference type="PROSITE" id="PS51203">
    <property type="entry name" value="CS"/>
    <property type="match status" value="1"/>
</dbReference>
<dbReference type="PROSITE" id="PS51048">
    <property type="entry name" value="SGS"/>
    <property type="match status" value="1"/>
</dbReference>
<dbReference type="InterPro" id="IPR007052">
    <property type="entry name" value="CS_dom"/>
</dbReference>
<dbReference type="SUPFAM" id="SSF49764">
    <property type="entry name" value="HSP20-like chaperones"/>
    <property type="match status" value="1"/>
</dbReference>
<dbReference type="STRING" id="329046.A0A1Y2C2L2"/>
<dbReference type="Pfam" id="PF13181">
    <property type="entry name" value="TPR_8"/>
    <property type="match status" value="1"/>
</dbReference>
<dbReference type="Pfam" id="PF13432">
    <property type="entry name" value="TPR_16"/>
    <property type="match status" value="1"/>
</dbReference>
<dbReference type="GO" id="GO:0051087">
    <property type="term" value="F:protein-folding chaperone binding"/>
    <property type="evidence" value="ECO:0007669"/>
    <property type="project" value="InterPro"/>
</dbReference>
<dbReference type="EMBL" id="MCGO01000032">
    <property type="protein sequence ID" value="ORY41196.1"/>
    <property type="molecule type" value="Genomic_DNA"/>
</dbReference>
<dbReference type="Gene3D" id="2.60.40.790">
    <property type="match status" value="1"/>
</dbReference>
<evidence type="ECO:0000313" key="5">
    <source>
        <dbReference type="EMBL" id="ORY41196.1"/>
    </source>
</evidence>
<dbReference type="InterPro" id="IPR011990">
    <property type="entry name" value="TPR-like_helical_dom_sf"/>
</dbReference>
<dbReference type="InterPro" id="IPR044563">
    <property type="entry name" value="Sgt1-like"/>
</dbReference>
<dbReference type="OrthoDB" id="1898560at2759"/>
<dbReference type="Pfam" id="PF05002">
    <property type="entry name" value="SGS"/>
    <property type="match status" value="1"/>
</dbReference>
<dbReference type="Proteomes" id="UP000193642">
    <property type="component" value="Unassembled WGS sequence"/>
</dbReference>
<dbReference type="PROSITE" id="PS50005">
    <property type="entry name" value="TPR"/>
    <property type="match status" value="1"/>
</dbReference>
<dbReference type="PANTHER" id="PTHR45862">
    <property type="entry name" value="PROTEIN SGT1 HOMOLOG"/>
    <property type="match status" value="1"/>
</dbReference>